<dbReference type="SUPFAM" id="SSF52833">
    <property type="entry name" value="Thioredoxin-like"/>
    <property type="match status" value="1"/>
</dbReference>
<gene>
    <name evidence="7" type="ORF">HME7025_00311</name>
</gene>
<dbReference type="KEGG" id="psez:HME7025_00311"/>
<feature type="domain" description="Thioredoxin" evidence="6">
    <location>
        <begin position="230"/>
        <end position="370"/>
    </location>
</feature>
<sequence>MNRICALAFILLSFALKAQEFTIQVKVKQLVPQRKIYLEFLNARGQAIKIDSLSPDQNNSGVFRGKVLDNGGFYLINFYDIANPQKVMVILEGSEKVIVEADGVNLPDKPGSYSVTGESINIKMMNQVMAISKGLEKKVIAWNAEIQKTPASQTRIQKEFEAAQNLALSQIKALIPQMGSNLVALWTTNFLPVETEMATLEMIAEKFKAERPNHVQIKPFLENLKRLKGVSVGSEAPEISLPSPSGEKVALSSLRGKYVLIDFWASWCGPCRRENPNVIKTYARFKDKGFEIFGVSLDQDKSAWLKAIETDQLTWKHVSDLQYWNSVAAQAYQVSAIPMTFMLDKEGKVMAKGLRGASLDQFLENLFKGK</sequence>
<evidence type="ECO:0000259" key="6">
    <source>
        <dbReference type="PROSITE" id="PS51352"/>
    </source>
</evidence>
<dbReference type="InterPro" id="IPR017937">
    <property type="entry name" value="Thioredoxin_CS"/>
</dbReference>
<dbReference type="OrthoDB" id="6399635at2"/>
<evidence type="ECO:0000256" key="5">
    <source>
        <dbReference type="SAM" id="SignalP"/>
    </source>
</evidence>
<dbReference type="GO" id="GO:0017004">
    <property type="term" value="P:cytochrome complex assembly"/>
    <property type="evidence" value="ECO:0007669"/>
    <property type="project" value="UniProtKB-KW"/>
</dbReference>
<dbReference type="CDD" id="cd02966">
    <property type="entry name" value="TlpA_like_family"/>
    <property type="match status" value="1"/>
</dbReference>
<feature type="signal peptide" evidence="5">
    <location>
        <begin position="1"/>
        <end position="18"/>
    </location>
</feature>
<proteinExistence type="predicted"/>
<evidence type="ECO:0000256" key="1">
    <source>
        <dbReference type="ARBA" id="ARBA00004196"/>
    </source>
</evidence>
<keyword evidence="8" id="KW-1185">Reference proteome</keyword>
<dbReference type="InterPro" id="IPR036249">
    <property type="entry name" value="Thioredoxin-like_sf"/>
</dbReference>
<dbReference type="EMBL" id="CP029346">
    <property type="protein sequence ID" value="AWL08189.1"/>
    <property type="molecule type" value="Genomic_DNA"/>
</dbReference>
<keyword evidence="4" id="KW-0676">Redox-active center</keyword>
<keyword evidence="2" id="KW-0201">Cytochrome c-type biogenesis</keyword>
<dbReference type="Pfam" id="PF00578">
    <property type="entry name" value="AhpC-TSA"/>
    <property type="match status" value="1"/>
</dbReference>
<comment type="subcellular location">
    <subcellularLocation>
        <location evidence="1">Cell envelope</location>
    </subcellularLocation>
</comment>
<dbReference type="PROSITE" id="PS51352">
    <property type="entry name" value="THIOREDOXIN_2"/>
    <property type="match status" value="1"/>
</dbReference>
<evidence type="ECO:0000313" key="7">
    <source>
        <dbReference type="EMBL" id="AWL08189.1"/>
    </source>
</evidence>
<protein>
    <submittedName>
        <fullName evidence="7">Thiol-disulfide oxidoreductase ResA</fullName>
    </submittedName>
</protein>
<reference evidence="8" key="1">
    <citation type="submission" date="2018-05" db="EMBL/GenBank/DDBJ databases">
        <title>Pseudarcicella sp. HME7025 Genome sequencing and assembly.</title>
        <authorList>
            <person name="Kim H."/>
            <person name="Kang H."/>
            <person name="Joh K."/>
        </authorList>
    </citation>
    <scope>NUCLEOTIDE SEQUENCE [LARGE SCALE GENOMIC DNA]</scope>
    <source>
        <strain evidence="8">HME7025</strain>
    </source>
</reference>
<dbReference type="PROSITE" id="PS00194">
    <property type="entry name" value="THIOREDOXIN_1"/>
    <property type="match status" value="1"/>
</dbReference>
<name>A0A2S2DSB0_9BACT</name>
<dbReference type="InterPro" id="IPR050553">
    <property type="entry name" value="Thioredoxin_ResA/DsbE_sf"/>
</dbReference>
<dbReference type="AlphaFoldDB" id="A0A2S2DSB0"/>
<accession>A0A2S2DSB0</accession>
<dbReference type="RefSeq" id="WP_109321953.1">
    <property type="nucleotide sequence ID" value="NZ_CP029346.1"/>
</dbReference>
<dbReference type="Gene3D" id="3.40.30.10">
    <property type="entry name" value="Glutaredoxin"/>
    <property type="match status" value="1"/>
</dbReference>
<keyword evidence="5" id="KW-0732">Signal</keyword>
<dbReference type="InterPro" id="IPR000866">
    <property type="entry name" value="AhpC/TSA"/>
</dbReference>
<dbReference type="GO" id="GO:0016209">
    <property type="term" value="F:antioxidant activity"/>
    <property type="evidence" value="ECO:0007669"/>
    <property type="project" value="InterPro"/>
</dbReference>
<dbReference type="GO" id="GO:0030313">
    <property type="term" value="C:cell envelope"/>
    <property type="evidence" value="ECO:0007669"/>
    <property type="project" value="UniProtKB-SubCell"/>
</dbReference>
<evidence type="ECO:0000313" key="8">
    <source>
        <dbReference type="Proteomes" id="UP000245468"/>
    </source>
</evidence>
<feature type="chain" id="PRO_5015658446" evidence="5">
    <location>
        <begin position="19"/>
        <end position="370"/>
    </location>
</feature>
<dbReference type="GO" id="GO:0016491">
    <property type="term" value="F:oxidoreductase activity"/>
    <property type="evidence" value="ECO:0007669"/>
    <property type="project" value="InterPro"/>
</dbReference>
<dbReference type="PANTHER" id="PTHR42852">
    <property type="entry name" value="THIOL:DISULFIDE INTERCHANGE PROTEIN DSBE"/>
    <property type="match status" value="1"/>
</dbReference>
<evidence type="ECO:0000256" key="2">
    <source>
        <dbReference type="ARBA" id="ARBA00022748"/>
    </source>
</evidence>
<keyword evidence="3" id="KW-1015">Disulfide bond</keyword>
<dbReference type="Proteomes" id="UP000245468">
    <property type="component" value="Chromosome"/>
</dbReference>
<evidence type="ECO:0000256" key="4">
    <source>
        <dbReference type="ARBA" id="ARBA00023284"/>
    </source>
</evidence>
<organism evidence="7 8">
    <name type="scientific">Aquirufa nivalisilvae</name>
    <dbReference type="NCBI Taxonomy" id="2516557"/>
    <lineage>
        <taxon>Bacteria</taxon>
        <taxon>Pseudomonadati</taxon>
        <taxon>Bacteroidota</taxon>
        <taxon>Cytophagia</taxon>
        <taxon>Cytophagales</taxon>
        <taxon>Flectobacillaceae</taxon>
        <taxon>Aquirufa</taxon>
    </lineage>
</organism>
<dbReference type="InterPro" id="IPR013766">
    <property type="entry name" value="Thioredoxin_domain"/>
</dbReference>
<dbReference type="PANTHER" id="PTHR42852:SF6">
    <property type="entry name" value="THIOL:DISULFIDE INTERCHANGE PROTEIN DSBE"/>
    <property type="match status" value="1"/>
</dbReference>
<evidence type="ECO:0000256" key="3">
    <source>
        <dbReference type="ARBA" id="ARBA00023157"/>
    </source>
</evidence>